<sequence length="110" mass="12355">MSENKSSFRAGLFLAAGAFVGAWLVSKFYEKKLVNGDIIVGNVRRLFTVVGTIEGSWIEMEPVYIEQEDFSGYVYYGGITRKEQEELVQYEFYADAKTGAVLDLYKIASA</sequence>
<gene>
    <name evidence="2" type="ORF">HMPREF0446_00031</name>
</gene>
<reference evidence="2" key="1">
    <citation type="submission" date="2009-09" db="EMBL/GenBank/DDBJ databases">
        <authorList>
            <consortium name="The Broad Institute Genome Sequencing Platform"/>
            <person name="Ward D."/>
            <person name="Feldgarden M."/>
            <person name="Earl A."/>
            <person name="Young S.K."/>
            <person name="Zeng Q."/>
            <person name="Koehrsen M."/>
            <person name="Alvarado L."/>
            <person name="Berlin A."/>
            <person name="Bochicchio J."/>
            <person name="Borenstein D."/>
            <person name="Chapman S.B."/>
            <person name="Chen Z."/>
            <person name="Engels R."/>
            <person name="Freedman E."/>
            <person name="Gellesch M."/>
            <person name="Goldberg J."/>
            <person name="Griggs A."/>
            <person name="Gujja S."/>
            <person name="Heilman E."/>
            <person name="Heiman D."/>
            <person name="Hepburn T."/>
            <person name="Howarth C."/>
            <person name="Jen D."/>
            <person name="Larson L."/>
            <person name="Lewis B."/>
            <person name="Mehta T."/>
            <person name="Park D."/>
            <person name="Pearson M."/>
            <person name="Roberts A."/>
            <person name="Saif S."/>
            <person name="Shea T."/>
            <person name="Shenoy N."/>
            <person name="Sisk P."/>
            <person name="Stolte C."/>
            <person name="Sykes S."/>
            <person name="Thomson T."/>
            <person name="Walk T."/>
            <person name="White J."/>
            <person name="Yandava C."/>
            <person name="Sibley C.D."/>
            <person name="Field T.R."/>
            <person name="Grinwis M."/>
            <person name="Eshaghurshan C.S."/>
            <person name="Surette M.G."/>
            <person name="Haas B."/>
            <person name="Nusbaum C."/>
            <person name="Birren B."/>
        </authorList>
    </citation>
    <scope>NUCLEOTIDE SEQUENCE [LARGE SCALE GENOMIC DNA]</scope>
    <source>
        <strain evidence="2">ATCC 700633</strain>
    </source>
</reference>
<evidence type="ECO:0000313" key="3">
    <source>
        <dbReference type="Proteomes" id="UP000002939"/>
    </source>
</evidence>
<reference evidence="2" key="2">
    <citation type="submission" date="2011-10" db="EMBL/GenBank/DDBJ databases">
        <title>The Genome Sequence of Granulicatella elegans ATCC 700633.</title>
        <authorList>
            <consortium name="The Broad Institute Genome Sequencing Platform"/>
            <consortium name="The Broad Institute Genome Sequencing Center for Infectious Disease"/>
            <person name="Earl A."/>
            <person name="Ward D."/>
            <person name="Feldgarden M."/>
            <person name="Gevers D."/>
            <person name="Sibley C.D."/>
            <person name="Field T.R."/>
            <person name="Grinwis M."/>
            <person name="Eshaghurshan C.S."/>
            <person name="Surette M.G."/>
            <person name="Young S.K."/>
            <person name="Zeng Q."/>
            <person name="Gargeya S."/>
            <person name="Fitzgerald M."/>
            <person name="Haas B."/>
            <person name="Abouelleil A."/>
            <person name="Alvarado L."/>
            <person name="Arachchi H.M."/>
            <person name="Berlin A."/>
            <person name="Brown A."/>
            <person name="Chapman S.B."/>
            <person name="Chen Z."/>
            <person name="Dunbar C."/>
            <person name="Freedman E."/>
            <person name="Gearin G."/>
            <person name="Goldberg J."/>
            <person name="Griggs A."/>
            <person name="Gujja S."/>
            <person name="Heiman D."/>
            <person name="Howarth C."/>
            <person name="Larson L."/>
            <person name="Lui A."/>
            <person name="MacDonald P.J.P."/>
            <person name="Montmayeur A."/>
            <person name="Murphy C."/>
            <person name="Neiman D."/>
            <person name="Pearson M."/>
            <person name="Priest M."/>
            <person name="Roberts A."/>
            <person name="Saif S."/>
            <person name="Shea T."/>
            <person name="Shenoy N."/>
            <person name="Sisk P."/>
            <person name="Stolte C."/>
            <person name="Sykes S."/>
            <person name="Wortman J."/>
            <person name="Nusbaum C."/>
            <person name="Birren B."/>
        </authorList>
    </citation>
    <scope>NUCLEOTIDE SEQUENCE [LARGE SCALE GENOMIC DNA]</scope>
    <source>
        <strain evidence="2">ATCC 700633</strain>
    </source>
</reference>
<dbReference type="RefSeq" id="WP_006702304.1">
    <property type="nucleotide sequence ID" value="NZ_KI391971.1"/>
</dbReference>
<organism evidence="2 3">
    <name type="scientific">Granulicatella elegans ATCC 700633</name>
    <dbReference type="NCBI Taxonomy" id="626369"/>
    <lineage>
        <taxon>Bacteria</taxon>
        <taxon>Bacillati</taxon>
        <taxon>Bacillota</taxon>
        <taxon>Bacilli</taxon>
        <taxon>Lactobacillales</taxon>
        <taxon>Carnobacteriaceae</taxon>
        <taxon>Granulicatella</taxon>
    </lineage>
</organism>
<comment type="caution">
    <text evidence="2">The sequence shown here is derived from an EMBL/GenBank/DDBJ whole genome shotgun (WGS) entry which is preliminary data.</text>
</comment>
<dbReference type="EMBL" id="ACRF02000016">
    <property type="protein sequence ID" value="EEW93149.1"/>
    <property type="molecule type" value="Genomic_DNA"/>
</dbReference>
<dbReference type="eggNOG" id="COG5584">
    <property type="taxonomic scope" value="Bacteria"/>
</dbReference>
<dbReference type="Proteomes" id="UP000002939">
    <property type="component" value="Unassembled WGS sequence"/>
</dbReference>
<keyword evidence="1" id="KW-0812">Transmembrane</keyword>
<proteinExistence type="predicted"/>
<keyword evidence="1" id="KW-0472">Membrane</keyword>
<dbReference type="STRING" id="626369.HMPREF0446_00031"/>
<keyword evidence="1" id="KW-1133">Transmembrane helix</keyword>
<name>D0BJ96_9LACT</name>
<protein>
    <submittedName>
        <fullName evidence="2">Uncharacterized protein</fullName>
    </submittedName>
</protein>
<dbReference type="AlphaFoldDB" id="D0BJ96"/>
<accession>D0BJ96</accession>
<evidence type="ECO:0000313" key="2">
    <source>
        <dbReference type="EMBL" id="EEW93149.1"/>
    </source>
</evidence>
<feature type="transmembrane region" description="Helical" evidence="1">
    <location>
        <begin position="6"/>
        <end position="25"/>
    </location>
</feature>
<keyword evidence="3" id="KW-1185">Reference proteome</keyword>
<dbReference type="OrthoDB" id="2989832at2"/>
<dbReference type="HOGENOM" id="CLU_158531_0_0_9"/>
<evidence type="ECO:0000256" key="1">
    <source>
        <dbReference type="SAM" id="Phobius"/>
    </source>
</evidence>